<dbReference type="GO" id="GO:0032259">
    <property type="term" value="P:methylation"/>
    <property type="evidence" value="ECO:0007669"/>
    <property type="project" value="UniProtKB-KW"/>
</dbReference>
<reference evidence="6" key="1">
    <citation type="submission" date="2022-06" db="EMBL/GenBank/DDBJ databases">
        <authorList>
            <consortium name="SYNGENTA / RWTH Aachen University"/>
        </authorList>
    </citation>
    <scope>NUCLEOTIDE SEQUENCE</scope>
</reference>
<feature type="region of interest" description="Disordered" evidence="5">
    <location>
        <begin position="518"/>
        <end position="540"/>
    </location>
</feature>
<evidence type="ECO:0000256" key="2">
    <source>
        <dbReference type="ARBA" id="ARBA00022679"/>
    </source>
</evidence>
<dbReference type="GO" id="GO:0008757">
    <property type="term" value="F:S-adenosylmethionine-dependent methyltransferase activity"/>
    <property type="evidence" value="ECO:0007669"/>
    <property type="project" value="UniProtKB-ARBA"/>
</dbReference>
<gene>
    <name evidence="6" type="ORF">PPACK8108_LOCUS14265</name>
</gene>
<dbReference type="EMBL" id="CALTRL010003660">
    <property type="protein sequence ID" value="CAH7681637.1"/>
    <property type="molecule type" value="Genomic_DNA"/>
</dbReference>
<name>A0AAV0B7I8_PHAPC</name>
<dbReference type="GO" id="GO:0005634">
    <property type="term" value="C:nucleus"/>
    <property type="evidence" value="ECO:0007669"/>
    <property type="project" value="TreeGrafter"/>
</dbReference>
<evidence type="ECO:0000256" key="3">
    <source>
        <dbReference type="ARBA" id="ARBA00022691"/>
    </source>
</evidence>
<evidence type="ECO:0000313" key="6">
    <source>
        <dbReference type="EMBL" id="CAH7681637.1"/>
    </source>
</evidence>
<evidence type="ECO:0000313" key="7">
    <source>
        <dbReference type="Proteomes" id="UP001153365"/>
    </source>
</evidence>
<keyword evidence="1" id="KW-0489">Methyltransferase</keyword>
<dbReference type="AlphaFoldDB" id="A0AAV0B7I8"/>
<keyword evidence="2" id="KW-0808">Transferase</keyword>
<keyword evidence="3" id="KW-0949">S-adenosyl-L-methionine</keyword>
<evidence type="ECO:0000256" key="1">
    <source>
        <dbReference type="ARBA" id="ARBA00022603"/>
    </source>
</evidence>
<evidence type="ECO:0000256" key="5">
    <source>
        <dbReference type="SAM" id="MobiDB-lite"/>
    </source>
</evidence>
<dbReference type="Pfam" id="PF10294">
    <property type="entry name" value="Methyltransf_16"/>
    <property type="match status" value="1"/>
</dbReference>
<dbReference type="GO" id="GO:0005737">
    <property type="term" value="C:cytoplasm"/>
    <property type="evidence" value="ECO:0007669"/>
    <property type="project" value="TreeGrafter"/>
</dbReference>
<proteinExistence type="inferred from homology"/>
<dbReference type="InterPro" id="IPR029063">
    <property type="entry name" value="SAM-dependent_MTases_sf"/>
</dbReference>
<dbReference type="SUPFAM" id="SSF53335">
    <property type="entry name" value="S-adenosyl-L-methionine-dependent methyltransferases"/>
    <property type="match status" value="1"/>
</dbReference>
<evidence type="ECO:0000256" key="4">
    <source>
        <dbReference type="ARBA" id="ARBA00043988"/>
    </source>
</evidence>
<organism evidence="6 7">
    <name type="scientific">Phakopsora pachyrhizi</name>
    <name type="common">Asian soybean rust disease fungus</name>
    <dbReference type="NCBI Taxonomy" id="170000"/>
    <lineage>
        <taxon>Eukaryota</taxon>
        <taxon>Fungi</taxon>
        <taxon>Dikarya</taxon>
        <taxon>Basidiomycota</taxon>
        <taxon>Pucciniomycotina</taxon>
        <taxon>Pucciniomycetes</taxon>
        <taxon>Pucciniales</taxon>
        <taxon>Phakopsoraceae</taxon>
        <taxon>Phakopsora</taxon>
    </lineage>
</organism>
<comment type="similarity">
    <text evidence="4">Belongs to the methyltransferase superfamily. METTL23 family.</text>
</comment>
<dbReference type="Proteomes" id="UP001153365">
    <property type="component" value="Unassembled WGS sequence"/>
</dbReference>
<dbReference type="InterPro" id="IPR019410">
    <property type="entry name" value="Methyltransf_16"/>
</dbReference>
<dbReference type="PANTHER" id="PTHR14614">
    <property type="entry name" value="HEPATOCELLULAR CARCINOMA-ASSOCIATED ANTIGEN"/>
    <property type="match status" value="1"/>
</dbReference>
<protein>
    <submittedName>
        <fullName evidence="6">Expressed protein</fullName>
    </submittedName>
</protein>
<dbReference type="PANTHER" id="PTHR14614:SF164">
    <property type="entry name" value="HISTONE-ARGININE METHYLTRANSFERASE METTL23"/>
    <property type="match status" value="1"/>
</dbReference>
<sequence>MVQDGSARIEEDQDDGVIGRDPSTWLPPLKLNGQIEVHSMVESLDRLSSLILLIRQVSSYSIKESVRGSVKEQQEEQQEGRLELLDDWEKKFVINWLTRLLSISVVRSCEENFLEPDEASFGDDGDAWATVSSIAARLLSQITGSNGEMIYFVLEVTKRTTASEEFVRKFKFQVDSRAAEPFSSTVEIKSNDRAMVIVSIREGTLSYPAIGSQTWNSAPLLCQEICSDPISFFPQLVCTPLEGTIKLNSTAQAQSVHLNHLFTLDTPPLTRAPSPSTVVLPRRSIKVLEIGSGTGLVGITAAIVVSRLIRSISSQVIIDLELILTDYHPEVLKNLKHNLDLNSESFELRSRPINDQSEFESRLTVRVESLDWRMIEESSISSLRGEVDVILGSDLVYEPEHATWCSNVVKYFLRRPASPSSDRFDQITSLNQSITEISLRPITPTDEKEDQGGRDESGKFHLLLPLRPTFVKESEAVYLNFDENVNLKTSEEEHEYNRKSLKGVDGIELPRHSSDWELDYQKRQDDETKRADGERSDGKDVVCEDGMNRLRISERVELRGVPFGQGCQDYVYLRIGWNQTNKLIKSSN</sequence>
<keyword evidence="7" id="KW-1185">Reference proteome</keyword>
<dbReference type="Gene3D" id="3.40.50.150">
    <property type="entry name" value="Vaccinia Virus protein VP39"/>
    <property type="match status" value="1"/>
</dbReference>
<feature type="region of interest" description="Disordered" evidence="5">
    <location>
        <begin position="435"/>
        <end position="458"/>
    </location>
</feature>
<accession>A0AAV0B7I8</accession>
<comment type="caution">
    <text evidence="6">The sequence shown here is derived from an EMBL/GenBank/DDBJ whole genome shotgun (WGS) entry which is preliminary data.</text>
</comment>